<reference evidence="9" key="1">
    <citation type="submission" date="2024-07" db="EMBL/GenBank/DDBJ databases">
        <title>Genome Analysis of a Potential Novel Vibrio Species Secreting pH- and Thermo-stable Alginate Lyase and its Application in Producing Alginate Oligosaccharides.</title>
        <authorList>
            <person name="Huang H."/>
            <person name="Bao K."/>
        </authorList>
    </citation>
    <scope>NUCLEOTIDE SEQUENCE</scope>
    <source>
        <strain evidence="9">HB236076</strain>
    </source>
</reference>
<proteinExistence type="predicted"/>
<dbReference type="Gene3D" id="3.30.2090.10">
    <property type="entry name" value="Multidrug efflux transporter AcrB TolC docking domain, DN and DC subdomains"/>
    <property type="match status" value="2"/>
</dbReference>
<feature type="transmembrane region" description="Helical" evidence="8">
    <location>
        <begin position="334"/>
        <end position="353"/>
    </location>
</feature>
<feature type="transmembrane region" description="Helical" evidence="8">
    <location>
        <begin position="879"/>
        <end position="899"/>
    </location>
</feature>
<dbReference type="GO" id="GO:0005886">
    <property type="term" value="C:plasma membrane"/>
    <property type="evidence" value="ECO:0007669"/>
    <property type="project" value="UniProtKB-SubCell"/>
</dbReference>
<keyword evidence="5 8" id="KW-0812">Transmembrane</keyword>
<dbReference type="AlphaFoldDB" id="A0AB39HBY7"/>
<evidence type="ECO:0000256" key="7">
    <source>
        <dbReference type="ARBA" id="ARBA00023136"/>
    </source>
</evidence>
<dbReference type="KEGG" id="vih:AB0763_09010"/>
<dbReference type="FunFam" id="1.20.1640.10:FF:000001">
    <property type="entry name" value="Efflux pump membrane transporter"/>
    <property type="match status" value="1"/>
</dbReference>
<feature type="transmembrane region" description="Helical" evidence="8">
    <location>
        <begin position="386"/>
        <end position="411"/>
    </location>
</feature>
<dbReference type="Gene3D" id="3.30.70.1430">
    <property type="entry name" value="Multidrug efflux transporter AcrB pore domain"/>
    <property type="match status" value="2"/>
</dbReference>
<organism evidence="9">
    <name type="scientific">Vibrio sp. HB236076</name>
    <dbReference type="NCBI Taxonomy" id="3232307"/>
    <lineage>
        <taxon>Bacteria</taxon>
        <taxon>Pseudomonadati</taxon>
        <taxon>Pseudomonadota</taxon>
        <taxon>Gammaproteobacteria</taxon>
        <taxon>Vibrionales</taxon>
        <taxon>Vibrionaceae</taxon>
        <taxon>Vibrio</taxon>
    </lineage>
</organism>
<protein>
    <submittedName>
        <fullName evidence="9">Multidrug efflux RND transporter permease subunit</fullName>
    </submittedName>
</protein>
<evidence type="ECO:0000256" key="3">
    <source>
        <dbReference type="ARBA" id="ARBA00022475"/>
    </source>
</evidence>
<gene>
    <name evidence="9" type="ORF">AB0763_09010</name>
</gene>
<keyword evidence="2" id="KW-0813">Transport</keyword>
<feature type="transmembrane region" description="Helical" evidence="8">
    <location>
        <begin position="905"/>
        <end position="930"/>
    </location>
</feature>
<dbReference type="PANTHER" id="PTHR32063:SF29">
    <property type="entry name" value="HAE1 FAMILY EFFLUX PUMP PERMEASE COMPONENT"/>
    <property type="match status" value="1"/>
</dbReference>
<feature type="transmembrane region" description="Helical" evidence="8">
    <location>
        <begin position="360"/>
        <end position="380"/>
    </location>
</feature>
<dbReference type="NCBIfam" id="NF033617">
    <property type="entry name" value="RND_permease_2"/>
    <property type="match status" value="1"/>
</dbReference>
<dbReference type="InterPro" id="IPR001036">
    <property type="entry name" value="Acrflvin-R"/>
</dbReference>
<evidence type="ECO:0000256" key="6">
    <source>
        <dbReference type="ARBA" id="ARBA00022989"/>
    </source>
</evidence>
<dbReference type="SUPFAM" id="SSF82866">
    <property type="entry name" value="Multidrug efflux transporter AcrB transmembrane domain"/>
    <property type="match status" value="2"/>
</dbReference>
<name>A0AB39HBY7_9VIBR</name>
<evidence type="ECO:0000256" key="4">
    <source>
        <dbReference type="ARBA" id="ARBA00022519"/>
    </source>
</evidence>
<dbReference type="Gene3D" id="3.30.70.1320">
    <property type="entry name" value="Multidrug efflux transporter AcrB pore domain like"/>
    <property type="match status" value="1"/>
</dbReference>
<dbReference type="Gene3D" id="1.20.1640.10">
    <property type="entry name" value="Multidrug efflux transporter AcrB transmembrane domain"/>
    <property type="match status" value="2"/>
</dbReference>
<dbReference type="PRINTS" id="PR00702">
    <property type="entry name" value="ACRIFLAVINRP"/>
</dbReference>
<dbReference type="Pfam" id="PF00873">
    <property type="entry name" value="ACR_tran"/>
    <property type="match status" value="1"/>
</dbReference>
<feature type="transmembrane region" description="Helical" evidence="8">
    <location>
        <begin position="980"/>
        <end position="1005"/>
    </location>
</feature>
<evidence type="ECO:0000256" key="5">
    <source>
        <dbReference type="ARBA" id="ARBA00022692"/>
    </source>
</evidence>
<feature type="transmembrane region" description="Helical" evidence="8">
    <location>
        <begin position="431"/>
        <end position="451"/>
    </location>
</feature>
<sequence>MILSDIAVKRPVLAIVLSALLCVFGLVSLSKLAVREMPDIDNPVVSIMTQYSGVSATIMEQQVTTVLEDQISGIRGIDEITSTSRNNNSRITVTFEIGYDLQAGMSDIRAAVDRARSALPEQADDPQIFQNDGSGEPLVYVNVHSSGLDRTQLTDYVERILTDRFSLLDGVSSVDVSGGLEKVMYVELRPQAMAGRGVTISDIVNALNRENLESPGGQVRNDSTVMTVRTARNYQSAQDFQFMVVKRSGSNQAVYLKDVANVYIGAKNEDSLFRSDGIVNVSLGIVAQTSANPLQVAKLVRQQVALIKPFLPAGTEIAIDYDSTVFIEQSIKEVNQTLLITALVVIVVLYLFLGQIRVTLIPAVTVPVSLISAAIIAYWAGYSINLITLMAFILAIGLVVDDAIVVVENVYHHIERGESPLLAAFKGTREVGFAVVATTIVLVMVFLPIAFMDGLVGLIFTEFAMMLVAAVICSSFIALTLTPVLGSWWLKPSQTPSRFHQVIDRMIDKLTHLYKKALAVVILRAWFAPLVILACIAGGYQMMQQTPTELTPQEDRGVLFAFVRGADGTSFERMSENMAEVEQRLMPMLGQGVLKSFSIQTPAFGGQASDQTGFVIMILEDWQTRTTSAPEALKMIRQSMSGITDVRFRVFMPGFRGRPSGPIQVSIAGSDYPTLYHWAQQLEQAANQSGLMTGVDIDYSENSPELLVNIDVQRASQLGIAVQDVSQTLEVLLGGASQTTFVEDGQEYDVYLRANEDKFNSLNDLSQIYLRTQQGQAVSLDTIAHIEPVAVANKLTHDEKKKSIVVDANLAAGVDLGQALGFLEQYASEHFPANVSLGYQGESKDFKENQSRMWVTFVLALVVVYLVLAAQFESFINPLVVMLTVPLGLFGGFAGLVIMGQGFNIYSQIGMIMLIGMVTKNGILIVEFANQLRDRGIEFEKAIVDAAARRLRPILMTATTTVAGAVPLLLSTGAGYESRIAVGTVIFFGMSVATLITLFVIPAMYRLLSRHTKSPGFVAKQLDLARQKDTKTRVGHG</sequence>
<comment type="subcellular location">
    <subcellularLocation>
        <location evidence="1">Cell inner membrane</location>
        <topology evidence="1">Multi-pass membrane protein</topology>
    </subcellularLocation>
</comment>
<dbReference type="RefSeq" id="WP_306100417.1">
    <property type="nucleotide sequence ID" value="NZ_CP162601.1"/>
</dbReference>
<dbReference type="GO" id="GO:0042910">
    <property type="term" value="F:xenobiotic transmembrane transporter activity"/>
    <property type="evidence" value="ECO:0007669"/>
    <property type="project" value="TreeGrafter"/>
</dbReference>
<evidence type="ECO:0000256" key="8">
    <source>
        <dbReference type="SAM" id="Phobius"/>
    </source>
</evidence>
<keyword evidence="4" id="KW-0997">Cell inner membrane</keyword>
<keyword evidence="6 8" id="KW-1133">Transmembrane helix</keyword>
<accession>A0AB39HBY7</accession>
<feature type="transmembrane region" description="Helical" evidence="8">
    <location>
        <begin position="853"/>
        <end position="872"/>
    </location>
</feature>
<dbReference type="PANTHER" id="PTHR32063">
    <property type="match status" value="1"/>
</dbReference>
<dbReference type="EMBL" id="CP162601">
    <property type="protein sequence ID" value="XDK24359.1"/>
    <property type="molecule type" value="Genomic_DNA"/>
</dbReference>
<dbReference type="InterPro" id="IPR027463">
    <property type="entry name" value="AcrB_DN_DC_subdom"/>
</dbReference>
<evidence type="ECO:0000256" key="1">
    <source>
        <dbReference type="ARBA" id="ARBA00004429"/>
    </source>
</evidence>
<keyword evidence="7 8" id="KW-0472">Membrane</keyword>
<feature type="transmembrane region" description="Helical" evidence="8">
    <location>
        <begin position="463"/>
        <end position="490"/>
    </location>
</feature>
<dbReference type="SUPFAM" id="SSF82714">
    <property type="entry name" value="Multidrug efflux transporter AcrB TolC docking domain, DN and DC subdomains"/>
    <property type="match status" value="2"/>
</dbReference>
<keyword evidence="3" id="KW-1003">Cell membrane</keyword>
<feature type="transmembrane region" description="Helical" evidence="8">
    <location>
        <begin position="517"/>
        <end position="540"/>
    </location>
</feature>
<feature type="transmembrane region" description="Helical" evidence="8">
    <location>
        <begin position="951"/>
        <end position="974"/>
    </location>
</feature>
<evidence type="ECO:0000313" key="9">
    <source>
        <dbReference type="EMBL" id="XDK24359.1"/>
    </source>
</evidence>
<evidence type="ECO:0000256" key="2">
    <source>
        <dbReference type="ARBA" id="ARBA00022448"/>
    </source>
</evidence>
<dbReference type="SUPFAM" id="SSF82693">
    <property type="entry name" value="Multidrug efflux transporter AcrB pore domain, PN1, PN2, PC1 and PC2 subdomains"/>
    <property type="match status" value="3"/>
</dbReference>
<dbReference type="Gene3D" id="3.30.70.1440">
    <property type="entry name" value="Multidrug efflux transporter AcrB pore domain"/>
    <property type="match status" value="1"/>
</dbReference>